<gene>
    <name evidence="5" type="ORF">GCM10009627_22670</name>
</gene>
<dbReference type="RefSeq" id="WP_204607258.1">
    <property type="nucleotide sequence ID" value="NZ_BAAAJX010000011.1"/>
</dbReference>
<protein>
    <recommendedName>
        <fullName evidence="4">N-acetyltransferase domain-containing protein</fullName>
    </recommendedName>
</protein>
<keyword evidence="2" id="KW-0012">Acyltransferase</keyword>
<dbReference type="Pfam" id="PF00583">
    <property type="entry name" value="Acetyltransf_1"/>
    <property type="match status" value="1"/>
</dbReference>
<evidence type="ECO:0000259" key="4">
    <source>
        <dbReference type="PROSITE" id="PS51186"/>
    </source>
</evidence>
<reference evidence="6" key="1">
    <citation type="journal article" date="2019" name="Int. J. Syst. Evol. Microbiol.">
        <title>The Global Catalogue of Microorganisms (GCM) 10K type strain sequencing project: providing services to taxonomists for standard genome sequencing and annotation.</title>
        <authorList>
            <consortium name="The Broad Institute Genomics Platform"/>
            <consortium name="The Broad Institute Genome Sequencing Center for Infectious Disease"/>
            <person name="Wu L."/>
            <person name="Ma J."/>
        </authorList>
    </citation>
    <scope>NUCLEOTIDE SEQUENCE [LARGE SCALE GENOMIC DNA]</scope>
    <source>
        <strain evidence="6">JCM 12140</strain>
    </source>
</reference>
<dbReference type="EMBL" id="BAAAJX010000011">
    <property type="protein sequence ID" value="GAA1493921.1"/>
    <property type="molecule type" value="Genomic_DNA"/>
</dbReference>
<feature type="compositionally biased region" description="Low complexity" evidence="3">
    <location>
        <begin position="82"/>
        <end position="96"/>
    </location>
</feature>
<dbReference type="PANTHER" id="PTHR43877:SF2">
    <property type="entry name" value="AMINOALKYLPHOSPHONATE N-ACETYLTRANSFERASE-RELATED"/>
    <property type="match status" value="1"/>
</dbReference>
<keyword evidence="6" id="KW-1185">Reference proteome</keyword>
<dbReference type="InterPro" id="IPR016181">
    <property type="entry name" value="Acyl_CoA_acyltransferase"/>
</dbReference>
<evidence type="ECO:0000313" key="5">
    <source>
        <dbReference type="EMBL" id="GAA1493921.1"/>
    </source>
</evidence>
<evidence type="ECO:0000313" key="6">
    <source>
        <dbReference type="Proteomes" id="UP001501742"/>
    </source>
</evidence>
<dbReference type="Gene3D" id="3.40.630.30">
    <property type="match status" value="1"/>
</dbReference>
<dbReference type="SUPFAM" id="SSF55729">
    <property type="entry name" value="Acyl-CoA N-acyltransferases (Nat)"/>
    <property type="match status" value="1"/>
</dbReference>
<feature type="domain" description="N-acetyltransferase" evidence="4">
    <location>
        <begin position="93"/>
        <end position="181"/>
    </location>
</feature>
<sequence>MIESTAAVRVAAVDAETDAACIDLWAAAVASRDGRPEDPAVRARAAAKFAAARVALVVAPDSHDGIRGFALVTAPGTGGTGDTDTSTDSSGTGTSGAAEPADAAYISLLAVAPSAQGSGLGRALLVAAVDAARDAGHEHCTLHAIEDNAPAVRLYRSAGFRPVGESFPHALSRRPTRTFVV</sequence>
<evidence type="ECO:0000256" key="1">
    <source>
        <dbReference type="ARBA" id="ARBA00022679"/>
    </source>
</evidence>
<dbReference type="PANTHER" id="PTHR43877">
    <property type="entry name" value="AMINOALKYLPHOSPHONATE N-ACETYLTRANSFERASE-RELATED-RELATED"/>
    <property type="match status" value="1"/>
</dbReference>
<dbReference type="PROSITE" id="PS51186">
    <property type="entry name" value="GNAT"/>
    <property type="match status" value="1"/>
</dbReference>
<dbReference type="InterPro" id="IPR000182">
    <property type="entry name" value="GNAT_dom"/>
</dbReference>
<keyword evidence="1" id="KW-0808">Transferase</keyword>
<accession>A0ABP4K982</accession>
<name>A0ABP4K982_9MICO</name>
<comment type="caution">
    <text evidence="5">The sequence shown here is derived from an EMBL/GenBank/DDBJ whole genome shotgun (WGS) entry which is preliminary data.</text>
</comment>
<feature type="region of interest" description="Disordered" evidence="3">
    <location>
        <begin position="74"/>
        <end position="97"/>
    </location>
</feature>
<evidence type="ECO:0000256" key="3">
    <source>
        <dbReference type="SAM" id="MobiDB-lite"/>
    </source>
</evidence>
<dbReference type="Proteomes" id="UP001501742">
    <property type="component" value="Unassembled WGS sequence"/>
</dbReference>
<evidence type="ECO:0000256" key="2">
    <source>
        <dbReference type="ARBA" id="ARBA00023315"/>
    </source>
</evidence>
<organism evidence="5 6">
    <name type="scientific">Curtobacterium herbarum</name>
    <dbReference type="NCBI Taxonomy" id="150122"/>
    <lineage>
        <taxon>Bacteria</taxon>
        <taxon>Bacillati</taxon>
        <taxon>Actinomycetota</taxon>
        <taxon>Actinomycetes</taxon>
        <taxon>Micrococcales</taxon>
        <taxon>Microbacteriaceae</taxon>
        <taxon>Curtobacterium</taxon>
    </lineage>
</organism>
<proteinExistence type="predicted"/>
<dbReference type="InterPro" id="IPR050832">
    <property type="entry name" value="Bact_Acetyltransf"/>
</dbReference>